<evidence type="ECO:0000256" key="1">
    <source>
        <dbReference type="SAM" id="MobiDB-lite"/>
    </source>
</evidence>
<evidence type="ECO:0000313" key="4">
    <source>
        <dbReference type="Proteomes" id="UP000030185"/>
    </source>
</evidence>
<comment type="caution">
    <text evidence="3">The sequence shown here is derived from an EMBL/GenBank/DDBJ whole genome shotgun (WGS) entry which is preliminary data.</text>
</comment>
<feature type="region of interest" description="Disordered" evidence="1">
    <location>
        <begin position="217"/>
        <end position="243"/>
    </location>
</feature>
<name>A0A098LGC4_9BACT</name>
<organism evidence="3 4">
    <name type="scientific">Sporocytophaga myxococcoides</name>
    <dbReference type="NCBI Taxonomy" id="153721"/>
    <lineage>
        <taxon>Bacteria</taxon>
        <taxon>Pseudomonadati</taxon>
        <taxon>Bacteroidota</taxon>
        <taxon>Cytophagia</taxon>
        <taxon>Cytophagales</taxon>
        <taxon>Cytophagaceae</taxon>
        <taxon>Sporocytophaga</taxon>
    </lineage>
</organism>
<feature type="chain" id="PRO_5001944643" description="YD repeat-containing protein" evidence="2">
    <location>
        <begin position="20"/>
        <end position="608"/>
    </location>
</feature>
<dbReference type="Proteomes" id="UP000030185">
    <property type="component" value="Unassembled WGS sequence"/>
</dbReference>
<keyword evidence="4" id="KW-1185">Reference proteome</keyword>
<evidence type="ECO:0000256" key="2">
    <source>
        <dbReference type="SAM" id="SignalP"/>
    </source>
</evidence>
<gene>
    <name evidence="3" type="ORF">MYP_3260</name>
</gene>
<dbReference type="EMBL" id="BBLT01000006">
    <property type="protein sequence ID" value="GAL86031.1"/>
    <property type="molecule type" value="Genomic_DNA"/>
</dbReference>
<dbReference type="OrthoDB" id="1147123at2"/>
<sequence length="608" mass="72421">MKSIFFIICFLIQLSPIMANDDRTVTDLYNHKKVAYKTVYTEIKNSSFNLFEPIDLTYPQLREKNGINNINVINRKLQQYCESVIKTDSFKFEFQEHAKLTFINSIKNLERRSHYSIDLHDYYENFLPEINDINFSFSFLFDDLLKLNVEYVYHLGSGKFDENTYSYTKSYYISLKNGKTYLSNSLFDESKISQLENYLKTKANILYKSISLDEKSESQNSEEGYEEERYEEEGYEEEEEGSYVEPEVPESDMPLLLSNLDFQITPLYVSFRIPDDSPYTSNFKGQGVFLYLDINELTPFINLSGPLKAIGYFEKKYTTNRTNANIYKEQHSFWQPMDNYIQDTPFIHGPKGVKSITYFVTHEHNNSKNVSSPRMSSKKIFNTRGLLEKKESYSEGMVYYIINYFYDTNDRLVRQENLNLSSEKSDISDFIYDKKGNLIMHTHKDEYNMITEKVYYYRGDTVFEDCRDKNAPFERRINIYTINKYGKIITSYTWGEESQFFDIYDRDKKMATVNSRYPKLYNTLFCYSTDGRLLTYEYDHDRKLYEFIYSADNKLTKIEHIQGQRVVERSEYSYGENGLPVKITRCEGIYNYYDFNNKNHYILEYEFY</sequence>
<reference evidence="3 4" key="1">
    <citation type="submission" date="2014-09" db="EMBL/GenBank/DDBJ databases">
        <title>Sporocytophaga myxococcoides PG-01 genome sequencing.</title>
        <authorList>
            <person name="Liu L."/>
            <person name="Gao P.J."/>
            <person name="Chen G.J."/>
            <person name="Wang L.S."/>
        </authorList>
    </citation>
    <scope>NUCLEOTIDE SEQUENCE [LARGE SCALE GENOMIC DNA]</scope>
    <source>
        <strain evidence="3 4">PG-01</strain>
    </source>
</reference>
<dbReference type="AlphaFoldDB" id="A0A098LGC4"/>
<feature type="signal peptide" evidence="2">
    <location>
        <begin position="1"/>
        <end position="19"/>
    </location>
</feature>
<feature type="compositionally biased region" description="Acidic residues" evidence="1">
    <location>
        <begin position="223"/>
        <end position="243"/>
    </location>
</feature>
<evidence type="ECO:0008006" key="5">
    <source>
        <dbReference type="Google" id="ProtNLM"/>
    </source>
</evidence>
<accession>A0A098LGC4</accession>
<proteinExistence type="predicted"/>
<protein>
    <recommendedName>
        <fullName evidence="5">YD repeat-containing protein</fullName>
    </recommendedName>
</protein>
<evidence type="ECO:0000313" key="3">
    <source>
        <dbReference type="EMBL" id="GAL86031.1"/>
    </source>
</evidence>
<keyword evidence="2" id="KW-0732">Signal</keyword>
<dbReference type="RefSeq" id="WP_156140665.1">
    <property type="nucleotide sequence ID" value="NZ_BBLT01000006.1"/>
</dbReference>
<dbReference type="Gene3D" id="2.180.10.10">
    <property type="entry name" value="RHS repeat-associated core"/>
    <property type="match status" value="1"/>
</dbReference>